<evidence type="ECO:0000256" key="2">
    <source>
        <dbReference type="ARBA" id="ARBA00024341"/>
    </source>
</evidence>
<dbReference type="PANTHER" id="PTHR32295">
    <property type="entry name" value="IQ-DOMAIN 5-RELATED"/>
    <property type="match status" value="1"/>
</dbReference>
<dbReference type="SMART" id="SM00015">
    <property type="entry name" value="IQ"/>
    <property type="match status" value="2"/>
</dbReference>
<sequence length="748" mass="81707">MGRPTAFCFKIIACGSDSADQDGVENSEAKASDDKGGWSFRKRSVRHQVLSNSVISEAPTSGSKETQEAVSTNFQAATNSTVPKRNTTQPQLDEKLQLTSVESKISETTVATKNGCDAGVVMDEHAALVIQTAVRGFLAQREIARLISIIKLQAAIRGHLVRRHAVGTLYCIQAIVKVQALVRARRLKLLDKEISTTKPVVPEQSSIEKLFRNGFARQLLESTPRANSMNIKCDPSRPNSAWSWLERWMSVSSSKPSELQKQDLNLSQEEQQIGKIFYQIEAEIPSEVPPESAYSKSGLEEAVKLFESGKNSDSFVADEQPSPPDSAFHEAAASEEINMSSSLPVKPFEEREHPKHSTKRSAMEQLNSQGNKFVHGSRKASNPAFVIAHPKFEELNSATNSGRSSGVSHQDIGMESHVDRPFSGAQGVVSEDPSKAEISAPHDSRIHHGGSECGTELSITSTLDSLDTSKIKIADVGQDLKVMEERSCDPENINSTDFVGNGIQNISVSDLSSSTSIQQEEFRDTNGYSTDPIVAFNTPIVEQKPEKSESNGMTNGERAYSSTNQSSLQQSERNATNVQIELCSETEQSNASPKSHTTVPESQETPSSQVSVKTRRNKIDKIGSNPKRVSLSACKRSASGVEQSSKDPKSGKRRTSFEPTKSNHVDEEQRDSSSSSSLPSYMQATKSALAKAHSPRSSPDVRDKELCIKKRHSLPGPSGREESPRIQRSMSQAPPGSKGNGTQERWHM</sequence>
<gene>
    <name evidence="5" type="ORF">Nepgr_019845</name>
</gene>
<feature type="region of interest" description="Disordered" evidence="4">
    <location>
        <begin position="511"/>
        <end position="748"/>
    </location>
</feature>
<comment type="function">
    <text evidence="3">May be involved in cooperative interactions with calmodulins or calmodulin-like proteins. Recruits calmodulin proteins to microtubules, thus being a potential scaffold in cellular signaling and trafficking. May associate with nucleic acids and regulate gene expression at the transcriptional or post-transcriptional level.</text>
</comment>
<dbReference type="Gene3D" id="1.20.5.190">
    <property type="match status" value="1"/>
</dbReference>
<dbReference type="InterPro" id="IPR000048">
    <property type="entry name" value="IQ_motif_EF-hand-BS"/>
</dbReference>
<organism evidence="5 6">
    <name type="scientific">Nepenthes gracilis</name>
    <name type="common">Slender pitcher plant</name>
    <dbReference type="NCBI Taxonomy" id="150966"/>
    <lineage>
        <taxon>Eukaryota</taxon>
        <taxon>Viridiplantae</taxon>
        <taxon>Streptophyta</taxon>
        <taxon>Embryophyta</taxon>
        <taxon>Tracheophyta</taxon>
        <taxon>Spermatophyta</taxon>
        <taxon>Magnoliopsida</taxon>
        <taxon>eudicotyledons</taxon>
        <taxon>Gunneridae</taxon>
        <taxon>Pentapetalae</taxon>
        <taxon>Caryophyllales</taxon>
        <taxon>Nepenthaceae</taxon>
        <taxon>Nepenthes</taxon>
    </lineage>
</organism>
<evidence type="ECO:0000313" key="6">
    <source>
        <dbReference type="Proteomes" id="UP001279734"/>
    </source>
</evidence>
<proteinExistence type="inferred from homology"/>
<dbReference type="EMBL" id="BSYO01000018">
    <property type="protein sequence ID" value="GMH18004.1"/>
    <property type="molecule type" value="Genomic_DNA"/>
</dbReference>
<feature type="region of interest" description="Disordered" evidence="4">
    <location>
        <begin position="417"/>
        <end position="453"/>
    </location>
</feature>
<reference evidence="5" key="1">
    <citation type="submission" date="2023-05" db="EMBL/GenBank/DDBJ databases">
        <title>Nepenthes gracilis genome sequencing.</title>
        <authorList>
            <person name="Fukushima K."/>
        </authorList>
    </citation>
    <scope>NUCLEOTIDE SEQUENCE</scope>
    <source>
        <strain evidence="5">SING2019-196</strain>
    </source>
</reference>
<evidence type="ECO:0000313" key="5">
    <source>
        <dbReference type="EMBL" id="GMH18004.1"/>
    </source>
</evidence>
<dbReference type="Proteomes" id="UP001279734">
    <property type="component" value="Unassembled WGS sequence"/>
</dbReference>
<name>A0AAD3SWJ5_NEPGR</name>
<comment type="caution">
    <text evidence="5">The sequence shown here is derived from an EMBL/GenBank/DDBJ whole genome shotgun (WGS) entry which is preliminary data.</text>
</comment>
<dbReference type="SUPFAM" id="SSF52540">
    <property type="entry name" value="P-loop containing nucleoside triphosphate hydrolases"/>
    <property type="match status" value="1"/>
</dbReference>
<keyword evidence="6" id="KW-1185">Reference proteome</keyword>
<evidence type="ECO:0008006" key="7">
    <source>
        <dbReference type="Google" id="ProtNLM"/>
    </source>
</evidence>
<evidence type="ECO:0000256" key="1">
    <source>
        <dbReference type="ARBA" id="ARBA00022860"/>
    </source>
</evidence>
<feature type="region of interest" description="Disordered" evidence="4">
    <location>
        <begin position="337"/>
        <end position="365"/>
    </location>
</feature>
<feature type="compositionally biased region" description="Basic and acidic residues" evidence="4">
    <location>
        <begin position="432"/>
        <end position="450"/>
    </location>
</feature>
<dbReference type="Pfam" id="PF00612">
    <property type="entry name" value="IQ"/>
    <property type="match status" value="2"/>
</dbReference>
<dbReference type="GO" id="GO:0005516">
    <property type="term" value="F:calmodulin binding"/>
    <property type="evidence" value="ECO:0007669"/>
    <property type="project" value="UniProtKB-KW"/>
</dbReference>
<dbReference type="AlphaFoldDB" id="A0AAD3SWJ5"/>
<feature type="compositionally biased region" description="Basic and acidic residues" evidence="4">
    <location>
        <begin position="661"/>
        <end position="671"/>
    </location>
</feature>
<dbReference type="InterPro" id="IPR027417">
    <property type="entry name" value="P-loop_NTPase"/>
</dbReference>
<feature type="compositionally biased region" description="Polar residues" evidence="4">
    <location>
        <begin position="550"/>
        <end position="612"/>
    </location>
</feature>
<dbReference type="PROSITE" id="PS50096">
    <property type="entry name" value="IQ"/>
    <property type="match status" value="2"/>
</dbReference>
<accession>A0AAD3SWJ5</accession>
<evidence type="ECO:0000256" key="4">
    <source>
        <dbReference type="SAM" id="MobiDB-lite"/>
    </source>
</evidence>
<comment type="similarity">
    <text evidence="2">Belongs to the IQD family.</text>
</comment>
<dbReference type="PANTHER" id="PTHR32295:SF154">
    <property type="entry name" value="PROTEIN IQ-DOMAIN 32"/>
    <property type="match status" value="1"/>
</dbReference>
<protein>
    <recommendedName>
        <fullName evidence="7">DUF4005 domain-containing protein</fullName>
    </recommendedName>
</protein>
<keyword evidence="1" id="KW-0112">Calmodulin-binding</keyword>
<evidence type="ECO:0000256" key="3">
    <source>
        <dbReference type="ARBA" id="ARBA00045534"/>
    </source>
</evidence>
<feature type="compositionally biased region" description="Basic and acidic residues" evidence="4">
    <location>
        <begin position="699"/>
        <end position="708"/>
    </location>
</feature>